<dbReference type="Proteomes" id="UP000574390">
    <property type="component" value="Unassembled WGS sequence"/>
</dbReference>
<gene>
    <name evidence="1" type="ORF">FOZ62_030542</name>
</gene>
<name>A0A7J6QD63_PEROL</name>
<proteinExistence type="predicted"/>
<dbReference type="AlphaFoldDB" id="A0A7J6QD63"/>
<accession>A0A7J6QD63</accession>
<organism evidence="1 2">
    <name type="scientific">Perkinsus olseni</name>
    <name type="common">Perkinsus atlanticus</name>
    <dbReference type="NCBI Taxonomy" id="32597"/>
    <lineage>
        <taxon>Eukaryota</taxon>
        <taxon>Sar</taxon>
        <taxon>Alveolata</taxon>
        <taxon>Perkinsozoa</taxon>
        <taxon>Perkinsea</taxon>
        <taxon>Perkinsida</taxon>
        <taxon>Perkinsidae</taxon>
        <taxon>Perkinsus</taxon>
    </lineage>
</organism>
<sequence>VQAKTYGGLRHQGSFVWRIRTPDSGVSTPYSRKRGQGVAAVSRQRRGCVGTCQA</sequence>
<comment type="caution">
    <text evidence="1">The sequence shown here is derived from an EMBL/GenBank/DDBJ whole genome shotgun (WGS) entry which is preliminary data.</text>
</comment>
<protein>
    <submittedName>
        <fullName evidence="1">Uncharacterized protein</fullName>
    </submittedName>
</protein>
<dbReference type="EMBL" id="JABANM010030413">
    <property type="protein sequence ID" value="KAF4706285.1"/>
    <property type="molecule type" value="Genomic_DNA"/>
</dbReference>
<evidence type="ECO:0000313" key="2">
    <source>
        <dbReference type="Proteomes" id="UP000574390"/>
    </source>
</evidence>
<feature type="non-terminal residue" evidence="1">
    <location>
        <position position="1"/>
    </location>
</feature>
<reference evidence="1 2" key="1">
    <citation type="submission" date="2020-04" db="EMBL/GenBank/DDBJ databases">
        <title>Perkinsus olseni comparative genomics.</title>
        <authorList>
            <person name="Bogema D.R."/>
        </authorList>
    </citation>
    <scope>NUCLEOTIDE SEQUENCE [LARGE SCALE GENOMIC DNA]</scope>
    <source>
        <strain evidence="1">ATCC PRA-205</strain>
    </source>
</reference>
<feature type="non-terminal residue" evidence="1">
    <location>
        <position position="54"/>
    </location>
</feature>
<evidence type="ECO:0000313" key="1">
    <source>
        <dbReference type="EMBL" id="KAF4706285.1"/>
    </source>
</evidence>